<evidence type="ECO:0000313" key="12">
    <source>
        <dbReference type="Proteomes" id="UP000752814"/>
    </source>
</evidence>
<dbReference type="GO" id="GO:0003697">
    <property type="term" value="F:single-stranded DNA binding"/>
    <property type="evidence" value="ECO:0007669"/>
    <property type="project" value="TreeGrafter"/>
</dbReference>
<dbReference type="AlphaFoldDB" id="A0A8J8PF21"/>
<dbReference type="SUPFAM" id="SSF50249">
    <property type="entry name" value="Nucleic acid-binding proteins"/>
    <property type="match status" value="1"/>
</dbReference>
<dbReference type="InterPro" id="IPR033762">
    <property type="entry name" value="MCM_OB"/>
</dbReference>
<dbReference type="InterPro" id="IPR041562">
    <property type="entry name" value="MCM_lid"/>
</dbReference>
<gene>
    <name evidence="11" type="ORF">A3207_05790</name>
</gene>
<keyword evidence="7 8" id="KW-0238">DNA-binding</keyword>
<dbReference type="Pfam" id="PF00493">
    <property type="entry name" value="MCM"/>
    <property type="match status" value="2"/>
</dbReference>
<dbReference type="PRINTS" id="PR01657">
    <property type="entry name" value="MCMFAMILY"/>
</dbReference>
<dbReference type="GO" id="GO:0005524">
    <property type="term" value="F:ATP binding"/>
    <property type="evidence" value="ECO:0007669"/>
    <property type="project" value="UniProtKB-KW"/>
</dbReference>
<evidence type="ECO:0000256" key="8">
    <source>
        <dbReference type="RuleBase" id="RU004070"/>
    </source>
</evidence>
<dbReference type="GO" id="GO:0006260">
    <property type="term" value="P:DNA replication"/>
    <property type="evidence" value="ECO:0007669"/>
    <property type="project" value="UniProtKB-KW"/>
</dbReference>
<dbReference type="SUPFAM" id="SSF52540">
    <property type="entry name" value="P-loop containing nucleoside triphosphate hydrolases"/>
    <property type="match status" value="1"/>
</dbReference>
<dbReference type="SMART" id="SM00350">
    <property type="entry name" value="MCM"/>
    <property type="match status" value="1"/>
</dbReference>
<dbReference type="SMART" id="SM00305">
    <property type="entry name" value="HintC"/>
    <property type="match status" value="2"/>
</dbReference>
<keyword evidence="2" id="KW-0235">DNA replication</keyword>
<dbReference type="EMBL" id="LVVT01000002">
    <property type="protein sequence ID" value="TQS84349.1"/>
    <property type="molecule type" value="Genomic_DNA"/>
</dbReference>
<dbReference type="PROSITE" id="PS50817">
    <property type="entry name" value="INTEIN_N_TER"/>
    <property type="match status" value="2"/>
</dbReference>
<protein>
    <recommendedName>
        <fullName evidence="10">MCM C-terminal AAA(+) ATPase domain-containing protein</fullName>
    </recommendedName>
</protein>
<name>A0A8J8PF21_9ARCH</name>
<proteinExistence type="inferred from homology"/>
<dbReference type="PRINTS" id="PR00379">
    <property type="entry name" value="INTEIN"/>
</dbReference>
<dbReference type="InterPro" id="IPR001208">
    <property type="entry name" value="MCM_dom"/>
</dbReference>
<dbReference type="Pfam" id="PF17855">
    <property type="entry name" value="MCM_lid"/>
    <property type="match status" value="1"/>
</dbReference>
<dbReference type="GO" id="GO:0017116">
    <property type="term" value="F:single-stranded DNA helicase activity"/>
    <property type="evidence" value="ECO:0007669"/>
    <property type="project" value="TreeGrafter"/>
</dbReference>
<evidence type="ECO:0000256" key="5">
    <source>
        <dbReference type="ARBA" id="ARBA00022840"/>
    </source>
</evidence>
<dbReference type="PROSITE" id="PS50051">
    <property type="entry name" value="MCM_2"/>
    <property type="match status" value="2"/>
</dbReference>
<dbReference type="Gene3D" id="2.20.28.10">
    <property type="match status" value="1"/>
</dbReference>
<dbReference type="InterPro" id="IPR003586">
    <property type="entry name" value="Hint_dom_C"/>
</dbReference>
<feature type="domain" description="MCM C-terminal AAA(+) ATPase" evidence="10">
    <location>
        <begin position="713"/>
        <end position="842"/>
    </location>
</feature>
<dbReference type="SMART" id="SM00306">
    <property type="entry name" value="HintN"/>
    <property type="match status" value="2"/>
</dbReference>
<reference evidence="11" key="1">
    <citation type="submission" date="2016-03" db="EMBL/GenBank/DDBJ databases">
        <authorList>
            <person name="Borrel G."/>
            <person name="Mccann A."/>
            <person name="O'Toole P.W."/>
        </authorList>
    </citation>
    <scope>NUCLEOTIDE SEQUENCE</scope>
    <source>
        <strain evidence="11">183</strain>
    </source>
</reference>
<evidence type="ECO:0000256" key="9">
    <source>
        <dbReference type="SAM" id="MobiDB-lite"/>
    </source>
</evidence>
<dbReference type="RefSeq" id="WP_400195304.1">
    <property type="nucleotide sequence ID" value="NZ_CAYAYE010000032.1"/>
</dbReference>
<evidence type="ECO:0000256" key="3">
    <source>
        <dbReference type="ARBA" id="ARBA00022741"/>
    </source>
</evidence>
<dbReference type="PANTHER" id="PTHR11630:SF66">
    <property type="entry name" value="DNA REPLICATION LICENSING FACTOR MCM4"/>
    <property type="match status" value="1"/>
</dbReference>
<feature type="region of interest" description="Disordered" evidence="9">
    <location>
        <begin position="1"/>
        <end position="26"/>
    </location>
</feature>
<dbReference type="GO" id="GO:0016539">
    <property type="term" value="P:intein-mediated protein splicing"/>
    <property type="evidence" value="ECO:0007669"/>
    <property type="project" value="InterPro"/>
</dbReference>
<dbReference type="InterPro" id="IPR036844">
    <property type="entry name" value="Hint_dom_sf"/>
</dbReference>
<dbReference type="Pfam" id="PF17207">
    <property type="entry name" value="MCM_OB"/>
    <property type="match status" value="1"/>
</dbReference>
<organism evidence="11 12">
    <name type="scientific">Candidatus Methanomassiliicoccus intestinalis</name>
    <dbReference type="NCBI Taxonomy" id="1406512"/>
    <lineage>
        <taxon>Archaea</taxon>
        <taxon>Methanobacteriati</taxon>
        <taxon>Thermoplasmatota</taxon>
        <taxon>Thermoplasmata</taxon>
        <taxon>Methanomassiliicoccales</taxon>
        <taxon>Methanomassiliicoccaceae</taxon>
        <taxon>Methanomassiliicoccus</taxon>
    </lineage>
</organism>
<dbReference type="InterPro" id="IPR003587">
    <property type="entry name" value="Hint_dom_N"/>
</dbReference>
<sequence length="1057" mass="117870">MTSDEFENSNEETVSNETSYEGGSIKELDPNTIAKWEAFFLGTEYIQQMREIADGYPDKRSVLVNFADLDMFDTDLAAQFLEHPDLTLISGKRAMKNLMHQEMREADINLRVNNLPRDAHVEIRDLRAKHVGKVISVEGLVRKATEVRPKITDALFQCKRCGRIIKEEQSGLLFKEPMECYKEQDGCGRSAGATKFVLLTEESRFVDTQKVEIQESPEGLRGGAQPERLTGYLEDDAAGMVAPGDRVTLNGILRSVQKMQQNKSTIFDISLDVISVESQRHEYEELDITNEDIEAIEEAAKSPQLFENIVASISPTIFGYDVEKECLALQLFGGVPKTLDDGTKIRGDIHILLIGDPGVAKCVTGDTLVTLADNTCRPIKEIVDEAIANGNVEKIDDGFSAPVDLDVITFSAHGRMEKGKAIRVWKRTAPEKLVKITTESGRQLTVTPTHPLFTQYAVRIRAVPVSNIPVGTPVGAYTGSMIPREDQYPWEAGFCYDVITNKEEIPAEEEWVYDLEIEESHNFITNGLISHNSQMLRYMSRLAPRGIYASGKSSSAAGLCIAPDSTITVNESPIKIGEFVETHMHCPVEIKDGQWIEKIPENYYIDAVIDGKKVHQKLEAIWKIKTPSFLVELEESDGYKIRLTAETKIMVCGEDNWCCAADVKAGMNVPFVDPESGRIFESPIVSVSKVWDDLPEYVYDLTVQDSHTFVANGFSVHNTAAAVKDDFGEGRWTLEAGALVLADLGQACIDELDKMTDQDRSSMHEAMESQTISVAKAGITATLQCRCSLLGAANPKYGRFEEHQYIADQINMPPALLSRFDLIFALTDKPSAEKDKNITNHILKAHRRGQVRKYNDDIPFIEGVDTEKILSDTSTMKPIFERDFFRKYVAYSKRINPIMSDEAMKTISDYYLRIRKQGEAEGASVPITARQLEAFVRLSEASARARLSTLVTVDDAQRAVNAVEYYLHKIAGEGETLDFDIVATGISHSQREQQTILKDIIKKAVADADPRKGVSQEDIIKLAAGSNIDDTRVKNLLKRMTQGGELYSPTPGYFKIV</sequence>
<dbReference type="InterPro" id="IPR031327">
    <property type="entry name" value="MCM"/>
</dbReference>
<dbReference type="Proteomes" id="UP000752814">
    <property type="component" value="Unassembled WGS sequence"/>
</dbReference>
<dbReference type="Gene3D" id="1.10.10.10">
    <property type="entry name" value="Winged helix-like DNA-binding domain superfamily/Winged helix DNA-binding domain"/>
    <property type="match status" value="1"/>
</dbReference>
<evidence type="ECO:0000313" key="11">
    <source>
        <dbReference type="EMBL" id="TQS84349.1"/>
    </source>
</evidence>
<comment type="caution">
    <text evidence="11">The sequence shown here is derived from an EMBL/GenBank/DDBJ whole genome shotgun (WGS) entry which is preliminary data.</text>
</comment>
<evidence type="ECO:0000256" key="4">
    <source>
        <dbReference type="ARBA" id="ARBA00022813"/>
    </source>
</evidence>
<keyword evidence="4" id="KW-0068">Autocatalytic cleavage</keyword>
<evidence type="ECO:0000259" key="10">
    <source>
        <dbReference type="PROSITE" id="PS50051"/>
    </source>
</evidence>
<dbReference type="Gene3D" id="2.40.50.140">
    <property type="entry name" value="Nucleic acid-binding proteins"/>
    <property type="match status" value="1"/>
</dbReference>
<dbReference type="Gene3D" id="3.30.1640.10">
    <property type="entry name" value="mini-chromosome maintenance (MCM) complex, chain A, domain 1"/>
    <property type="match status" value="1"/>
</dbReference>
<dbReference type="Gene3D" id="3.40.50.300">
    <property type="entry name" value="P-loop containing nucleotide triphosphate hydrolases"/>
    <property type="match status" value="2"/>
</dbReference>
<dbReference type="InterPro" id="IPR006142">
    <property type="entry name" value="INTEIN"/>
</dbReference>
<dbReference type="InterPro" id="IPR027417">
    <property type="entry name" value="P-loop_NTPase"/>
</dbReference>
<feature type="domain" description="MCM C-terminal AAA(+) ATPase" evidence="10">
    <location>
        <begin position="305"/>
        <end position="361"/>
    </location>
</feature>
<dbReference type="CDD" id="cd00081">
    <property type="entry name" value="Hint"/>
    <property type="match status" value="2"/>
</dbReference>
<feature type="compositionally biased region" description="Acidic residues" evidence="9">
    <location>
        <begin position="1"/>
        <end position="10"/>
    </location>
</feature>
<dbReference type="InterPro" id="IPR030934">
    <property type="entry name" value="Intein_C"/>
</dbReference>
<dbReference type="InterPro" id="IPR036388">
    <property type="entry name" value="WH-like_DNA-bd_sf"/>
</dbReference>
<dbReference type="InterPro" id="IPR012340">
    <property type="entry name" value="NA-bd_OB-fold"/>
</dbReference>
<accession>A0A8J8PF21</accession>
<dbReference type="PANTHER" id="PTHR11630">
    <property type="entry name" value="DNA REPLICATION LICENSING FACTOR MCM FAMILY MEMBER"/>
    <property type="match status" value="1"/>
</dbReference>
<dbReference type="NCBIfam" id="TIGR01445">
    <property type="entry name" value="intein_Nterm"/>
    <property type="match status" value="2"/>
</dbReference>
<dbReference type="Pfam" id="PF14890">
    <property type="entry name" value="Intein_splicing"/>
    <property type="match status" value="1"/>
</dbReference>
<dbReference type="Gene3D" id="2.170.16.10">
    <property type="entry name" value="Hedgehog/Intein (Hint) domain"/>
    <property type="match status" value="1"/>
</dbReference>
<keyword evidence="5 8" id="KW-0067">ATP-binding</keyword>
<dbReference type="SUPFAM" id="SSF51294">
    <property type="entry name" value="Hedgehog/intein (Hint) domain"/>
    <property type="match status" value="2"/>
</dbReference>
<evidence type="ECO:0000256" key="1">
    <source>
        <dbReference type="ARBA" id="ARBA00008010"/>
    </source>
</evidence>
<evidence type="ECO:0000256" key="7">
    <source>
        <dbReference type="ARBA" id="ARBA00023125"/>
    </source>
</evidence>
<dbReference type="GO" id="GO:0042555">
    <property type="term" value="C:MCM complex"/>
    <property type="evidence" value="ECO:0007669"/>
    <property type="project" value="TreeGrafter"/>
</dbReference>
<comment type="similarity">
    <text evidence="1 8">Belongs to the MCM family.</text>
</comment>
<dbReference type="PROSITE" id="PS50818">
    <property type="entry name" value="INTEIN_C_TER"/>
    <property type="match status" value="2"/>
</dbReference>
<dbReference type="NCBIfam" id="TIGR01443">
    <property type="entry name" value="intein_Cterm"/>
    <property type="match status" value="2"/>
</dbReference>
<feature type="compositionally biased region" description="Low complexity" evidence="9">
    <location>
        <begin position="11"/>
        <end position="21"/>
    </location>
</feature>
<keyword evidence="6" id="KW-0651">Protein splicing</keyword>
<evidence type="ECO:0000256" key="2">
    <source>
        <dbReference type="ARBA" id="ARBA00022705"/>
    </source>
</evidence>
<keyword evidence="3 8" id="KW-0547">Nucleotide-binding</keyword>
<evidence type="ECO:0000256" key="6">
    <source>
        <dbReference type="ARBA" id="ARBA00023000"/>
    </source>
</evidence>
<dbReference type="InterPro" id="IPR006141">
    <property type="entry name" value="Intein_N"/>
</dbReference>